<feature type="transmembrane region" description="Helical" evidence="19">
    <location>
        <begin position="411"/>
        <end position="433"/>
    </location>
</feature>
<comment type="subcellular location">
    <subcellularLocation>
        <location evidence="1">Cell membrane</location>
        <topology evidence="1">Single-pass membrane protein</topology>
    </subcellularLocation>
</comment>
<evidence type="ECO:0000256" key="8">
    <source>
        <dbReference type="ARBA" id="ARBA00022741"/>
    </source>
</evidence>
<dbReference type="CDD" id="cd14066">
    <property type="entry name" value="STKc_IRAK"/>
    <property type="match status" value="1"/>
</dbReference>
<dbReference type="GO" id="GO:0019199">
    <property type="term" value="F:transmembrane receptor protein kinase activity"/>
    <property type="evidence" value="ECO:0007669"/>
    <property type="project" value="InterPro"/>
</dbReference>
<keyword evidence="3" id="KW-1003">Cell membrane</keyword>
<evidence type="ECO:0000256" key="12">
    <source>
        <dbReference type="ARBA" id="ARBA00023136"/>
    </source>
</evidence>
<protein>
    <recommendedName>
        <fullName evidence="2">non-specific serine/threonine protein kinase</fullName>
        <ecNumber evidence="2">2.7.11.1</ecNumber>
    </recommendedName>
</protein>
<evidence type="ECO:0000256" key="15">
    <source>
        <dbReference type="ARBA" id="ARBA00023180"/>
    </source>
</evidence>
<dbReference type="Gene3D" id="3.10.350.10">
    <property type="entry name" value="LysM domain"/>
    <property type="match status" value="2"/>
</dbReference>
<evidence type="ECO:0000256" key="2">
    <source>
        <dbReference type="ARBA" id="ARBA00012513"/>
    </source>
</evidence>
<evidence type="ECO:0000256" key="3">
    <source>
        <dbReference type="ARBA" id="ARBA00022475"/>
    </source>
</evidence>
<evidence type="ECO:0000256" key="13">
    <source>
        <dbReference type="ARBA" id="ARBA00023157"/>
    </source>
</evidence>
<evidence type="ECO:0000256" key="11">
    <source>
        <dbReference type="ARBA" id="ARBA00022989"/>
    </source>
</evidence>
<evidence type="ECO:0000259" key="21">
    <source>
        <dbReference type="PROSITE" id="PS50011"/>
    </source>
</evidence>
<dbReference type="InterPro" id="IPR008271">
    <property type="entry name" value="Ser/Thr_kinase_AS"/>
</dbReference>
<feature type="signal peptide" evidence="20">
    <location>
        <begin position="1"/>
        <end position="24"/>
    </location>
</feature>
<dbReference type="InterPro" id="IPR011009">
    <property type="entry name" value="Kinase-like_dom_sf"/>
</dbReference>
<evidence type="ECO:0000256" key="20">
    <source>
        <dbReference type="SAM" id="SignalP"/>
    </source>
</evidence>
<reference evidence="23 24" key="1">
    <citation type="submission" date="2024-04" db="EMBL/GenBank/DDBJ databases">
        <title>The reference genome of an endangered Asteraceae, Deinandra increscens subsp. villosa, native to the Central Coast of California.</title>
        <authorList>
            <person name="Guilliams M."/>
            <person name="Hasenstab-Lehman K."/>
            <person name="Meyer R."/>
            <person name="Mcevoy S."/>
        </authorList>
    </citation>
    <scope>NUCLEOTIDE SEQUENCE [LARGE SCALE GENOMIC DNA]</scope>
    <source>
        <tissue evidence="23">Leaf</tissue>
    </source>
</reference>
<evidence type="ECO:0000256" key="6">
    <source>
        <dbReference type="ARBA" id="ARBA00022692"/>
    </source>
</evidence>
<comment type="catalytic activity">
    <reaction evidence="17">
        <text>L-seryl-[protein] + ATP = O-phospho-L-seryl-[protein] + ADP + H(+)</text>
        <dbReference type="Rhea" id="RHEA:17989"/>
        <dbReference type="Rhea" id="RHEA-COMP:9863"/>
        <dbReference type="Rhea" id="RHEA-COMP:11604"/>
        <dbReference type="ChEBI" id="CHEBI:15378"/>
        <dbReference type="ChEBI" id="CHEBI:29999"/>
        <dbReference type="ChEBI" id="CHEBI:30616"/>
        <dbReference type="ChEBI" id="CHEBI:83421"/>
        <dbReference type="ChEBI" id="CHEBI:456216"/>
        <dbReference type="EC" id="2.7.11.1"/>
    </reaction>
</comment>
<comment type="catalytic activity">
    <reaction evidence="16">
        <text>L-threonyl-[protein] + ATP = O-phospho-L-threonyl-[protein] + ADP + H(+)</text>
        <dbReference type="Rhea" id="RHEA:46608"/>
        <dbReference type="Rhea" id="RHEA-COMP:11060"/>
        <dbReference type="Rhea" id="RHEA-COMP:11605"/>
        <dbReference type="ChEBI" id="CHEBI:15378"/>
        <dbReference type="ChEBI" id="CHEBI:30013"/>
        <dbReference type="ChEBI" id="CHEBI:30616"/>
        <dbReference type="ChEBI" id="CHEBI:61977"/>
        <dbReference type="ChEBI" id="CHEBI:456216"/>
        <dbReference type="EC" id="2.7.11.1"/>
    </reaction>
</comment>
<keyword evidence="11 19" id="KW-1133">Transmembrane helix</keyword>
<dbReference type="SMART" id="SM00257">
    <property type="entry name" value="LysM"/>
    <property type="match status" value="4"/>
</dbReference>
<evidence type="ECO:0000256" key="16">
    <source>
        <dbReference type="ARBA" id="ARBA00047899"/>
    </source>
</evidence>
<evidence type="ECO:0000256" key="9">
    <source>
        <dbReference type="ARBA" id="ARBA00022777"/>
    </source>
</evidence>
<evidence type="ECO:0000256" key="4">
    <source>
        <dbReference type="ARBA" id="ARBA00022527"/>
    </source>
</evidence>
<evidence type="ECO:0000256" key="1">
    <source>
        <dbReference type="ARBA" id="ARBA00004162"/>
    </source>
</evidence>
<dbReference type="Pfam" id="PF07714">
    <property type="entry name" value="PK_Tyr_Ser-Thr"/>
    <property type="match status" value="1"/>
</dbReference>
<dbReference type="SUPFAM" id="SSF56112">
    <property type="entry name" value="Protein kinase-like (PK-like)"/>
    <property type="match status" value="1"/>
</dbReference>
<dbReference type="InterPro" id="IPR017441">
    <property type="entry name" value="Protein_kinase_ATP_BS"/>
</dbReference>
<dbReference type="EC" id="2.7.11.1" evidence="2"/>
<feature type="domain" description="LysM" evidence="22">
    <location>
        <begin position="35"/>
        <end position="80"/>
    </location>
</feature>
<dbReference type="InterPro" id="IPR018392">
    <property type="entry name" value="LysM"/>
</dbReference>
<dbReference type="PROSITE" id="PS00108">
    <property type="entry name" value="PROTEIN_KINASE_ST"/>
    <property type="match status" value="1"/>
</dbReference>
<dbReference type="GO" id="GO:0009617">
    <property type="term" value="P:response to bacterium"/>
    <property type="evidence" value="ECO:0007669"/>
    <property type="project" value="UniProtKB-ARBA"/>
</dbReference>
<dbReference type="PROSITE" id="PS00107">
    <property type="entry name" value="PROTEIN_KINASE_ATP"/>
    <property type="match status" value="1"/>
</dbReference>
<keyword evidence="13" id="KW-1015">Disulfide bond</keyword>
<dbReference type="PROSITE" id="PS51782">
    <property type="entry name" value="LYSM"/>
    <property type="match status" value="1"/>
</dbReference>
<proteinExistence type="predicted"/>
<keyword evidence="8 18" id="KW-0547">Nucleotide-binding</keyword>
<evidence type="ECO:0000256" key="5">
    <source>
        <dbReference type="ARBA" id="ARBA00022679"/>
    </source>
</evidence>
<accession>A0AAP0HA36</accession>
<evidence type="ECO:0000256" key="17">
    <source>
        <dbReference type="ARBA" id="ARBA00048679"/>
    </source>
</evidence>
<dbReference type="PANTHER" id="PTHR46204">
    <property type="entry name" value="CHITIN ELICITOR RECEPTOR KINASE 1-RELATED"/>
    <property type="match status" value="1"/>
</dbReference>
<gene>
    <name evidence="23" type="ORF">SSX86_005693</name>
</gene>
<dbReference type="Gene3D" id="1.10.510.10">
    <property type="entry name" value="Transferase(Phosphotransferase) domain 1"/>
    <property type="match status" value="1"/>
</dbReference>
<dbReference type="Gene3D" id="3.30.200.20">
    <property type="entry name" value="Phosphorylase Kinase, domain 1"/>
    <property type="match status" value="1"/>
</dbReference>
<evidence type="ECO:0000256" key="14">
    <source>
        <dbReference type="ARBA" id="ARBA00023170"/>
    </source>
</evidence>
<evidence type="ECO:0000313" key="23">
    <source>
        <dbReference type="EMBL" id="KAK9077356.1"/>
    </source>
</evidence>
<dbReference type="FunFam" id="1.10.510.10:FF:000468">
    <property type="entry name" value="PTI1-like tyrosine-protein kinase 3"/>
    <property type="match status" value="1"/>
</dbReference>
<dbReference type="Pfam" id="PF01476">
    <property type="entry name" value="LysM"/>
    <property type="match status" value="2"/>
</dbReference>
<sequence>MLDLNLGFRLVLFTFICSISSAQSRCTRGCDLALGSYYVEQGNDLTSISLYFQTTIPDILKYNPSIPNQDSLQAFSRIRVPFSCDCINGEFLGHLFEYDIKSEDTYTKVAENWYANLTSEEWIQRFNSYGENRIPDTGTLNVTVNCSCGDGSISKDYGLFLTYPLRPGENLDAVSSEVNVTSELIRRYNSGADFTAGSGLLFIPERGQYLELIFLFFMDGSQSRCTSGCDLALGSYYVEQGNDLTSISRYFQTTIPDILKYNPSIPNQDSLQSFVRIRVPFSCDCINGEFLGRVFNYDVSTNDTYIKVADDKYANLTTADWIQRFNSYGANRIPDTGSLNVTVNCSCGDNSVSKDYGLFLTYPLRPGETLDSVSSEANLSSQLIRSYNPGANFTLGSGLVFIPGRGLSGGVIGGIVVGVVAVVLLLAGCYYFGYYKKKNAETSSALLKNAQVQLMRDQGTNGSLVRGSESSGLPAGATPGLTGITVDKSVEFSYEELSTATDDFSLANKIGQGGFGVVYYAELRGEKAAIKKMDMQASREFLAELKVLTHVHHLNLVRLIGYCVEGSLFLVYEYIENGNLSQHLHGSAREPLPWSTRVQIALDSARGLEYIHEHTVPVYIHRDIKSANILIDKNFHGKVADFGLTKLTEVGSTSLPTRLVGTFGYMPPEYAQYGDVSPKIDVYAFGVVLYELISAKEAIVKANGSVAESKGLVSLFEEVLSQPDPKDDLVKVIDPRLGDNYPLDSVRKMAQLAKACTHENPQLRPSMRSIVVALMTLSSSTEDWDVGSFYENQTLVSLMSGR</sequence>
<feature type="domain" description="Protein kinase" evidence="21">
    <location>
        <begin position="504"/>
        <end position="777"/>
    </location>
</feature>
<dbReference type="InterPro" id="IPR000719">
    <property type="entry name" value="Prot_kinase_dom"/>
</dbReference>
<keyword evidence="14" id="KW-0675">Receptor</keyword>
<dbReference type="GO" id="GO:0005886">
    <property type="term" value="C:plasma membrane"/>
    <property type="evidence" value="ECO:0007669"/>
    <property type="project" value="UniProtKB-SubCell"/>
</dbReference>
<keyword evidence="24" id="KW-1185">Reference proteome</keyword>
<dbReference type="AlphaFoldDB" id="A0AAP0HA36"/>
<dbReference type="GO" id="GO:0045087">
    <property type="term" value="P:innate immune response"/>
    <property type="evidence" value="ECO:0007669"/>
    <property type="project" value="InterPro"/>
</dbReference>
<feature type="binding site" evidence="18">
    <location>
        <position position="532"/>
    </location>
    <ligand>
        <name>ATP</name>
        <dbReference type="ChEBI" id="CHEBI:30616"/>
    </ligand>
</feature>
<dbReference type="FunFam" id="3.30.200.20:FF:000468">
    <property type="entry name" value="LysM receptor kinase 2"/>
    <property type="match status" value="1"/>
</dbReference>
<comment type="caution">
    <text evidence="23">The sequence shown here is derived from an EMBL/GenBank/DDBJ whole genome shotgun (WGS) entry which is preliminary data.</text>
</comment>
<evidence type="ECO:0000313" key="24">
    <source>
        <dbReference type="Proteomes" id="UP001408789"/>
    </source>
</evidence>
<evidence type="ECO:0000259" key="22">
    <source>
        <dbReference type="PROSITE" id="PS51782"/>
    </source>
</evidence>
<dbReference type="SMART" id="SM00220">
    <property type="entry name" value="S_TKc"/>
    <property type="match status" value="1"/>
</dbReference>
<keyword evidence="4" id="KW-0723">Serine/threonine-protein kinase</keyword>
<dbReference type="PANTHER" id="PTHR46204:SF27">
    <property type="entry name" value="PROTEIN KINASE DOMAIN-CONTAINING PROTEIN"/>
    <property type="match status" value="1"/>
</dbReference>
<evidence type="ECO:0000256" key="10">
    <source>
        <dbReference type="ARBA" id="ARBA00022840"/>
    </source>
</evidence>
<keyword evidence="10 18" id="KW-0067">ATP-binding</keyword>
<keyword evidence="5" id="KW-0808">Transferase</keyword>
<keyword evidence="12 19" id="KW-0472">Membrane</keyword>
<name>A0AAP0HA36_9ASTR</name>
<dbReference type="InterPro" id="IPR001245">
    <property type="entry name" value="Ser-Thr/Tyr_kinase_cat_dom"/>
</dbReference>
<dbReference type="GO" id="GO:0005524">
    <property type="term" value="F:ATP binding"/>
    <property type="evidence" value="ECO:0007669"/>
    <property type="project" value="UniProtKB-UniRule"/>
</dbReference>
<dbReference type="EMBL" id="JBCNJP010000007">
    <property type="protein sequence ID" value="KAK9077356.1"/>
    <property type="molecule type" value="Genomic_DNA"/>
</dbReference>
<dbReference type="GO" id="GO:0004674">
    <property type="term" value="F:protein serine/threonine kinase activity"/>
    <property type="evidence" value="ECO:0007669"/>
    <property type="project" value="UniProtKB-KW"/>
</dbReference>
<keyword evidence="6 19" id="KW-0812">Transmembrane</keyword>
<feature type="chain" id="PRO_5043054768" description="non-specific serine/threonine protein kinase" evidence="20">
    <location>
        <begin position="25"/>
        <end position="802"/>
    </location>
</feature>
<organism evidence="23 24">
    <name type="scientific">Deinandra increscens subsp. villosa</name>
    <dbReference type="NCBI Taxonomy" id="3103831"/>
    <lineage>
        <taxon>Eukaryota</taxon>
        <taxon>Viridiplantae</taxon>
        <taxon>Streptophyta</taxon>
        <taxon>Embryophyta</taxon>
        <taxon>Tracheophyta</taxon>
        <taxon>Spermatophyta</taxon>
        <taxon>Magnoliopsida</taxon>
        <taxon>eudicotyledons</taxon>
        <taxon>Gunneridae</taxon>
        <taxon>Pentapetalae</taxon>
        <taxon>asterids</taxon>
        <taxon>campanulids</taxon>
        <taxon>Asterales</taxon>
        <taxon>Asteraceae</taxon>
        <taxon>Asteroideae</taxon>
        <taxon>Heliantheae alliance</taxon>
        <taxon>Madieae</taxon>
        <taxon>Madiinae</taxon>
        <taxon>Deinandra</taxon>
    </lineage>
</organism>
<keyword evidence="7 20" id="KW-0732">Signal</keyword>
<evidence type="ECO:0000256" key="19">
    <source>
        <dbReference type="SAM" id="Phobius"/>
    </source>
</evidence>
<dbReference type="Pfam" id="PF23577">
    <property type="entry name" value="LysM_RLK"/>
    <property type="match status" value="2"/>
</dbReference>
<evidence type="ECO:0000256" key="18">
    <source>
        <dbReference type="PROSITE-ProRule" id="PRU10141"/>
    </source>
</evidence>
<dbReference type="InterPro" id="IPR044812">
    <property type="entry name" value="CERK1/LYK3-like"/>
</dbReference>
<keyword evidence="15" id="KW-0325">Glycoprotein</keyword>
<dbReference type="PROSITE" id="PS50011">
    <property type="entry name" value="PROTEIN_KINASE_DOM"/>
    <property type="match status" value="1"/>
</dbReference>
<keyword evidence="9" id="KW-0418">Kinase</keyword>
<evidence type="ECO:0000256" key="7">
    <source>
        <dbReference type="ARBA" id="ARBA00022729"/>
    </source>
</evidence>
<dbReference type="CDD" id="cd00118">
    <property type="entry name" value="LysM"/>
    <property type="match status" value="1"/>
</dbReference>
<dbReference type="InterPro" id="IPR057097">
    <property type="entry name" value="LysM_RLK3/10"/>
</dbReference>
<dbReference type="Proteomes" id="UP001408789">
    <property type="component" value="Unassembled WGS sequence"/>
</dbReference>
<dbReference type="InterPro" id="IPR036779">
    <property type="entry name" value="LysM_dom_sf"/>
</dbReference>